<dbReference type="AlphaFoldDB" id="A0A553Q0A3"/>
<dbReference type="EMBL" id="SRMA01026481">
    <property type="protein sequence ID" value="TRY83360.1"/>
    <property type="molecule type" value="Genomic_DNA"/>
</dbReference>
<evidence type="ECO:0000313" key="1">
    <source>
        <dbReference type="EMBL" id="TRY83360.1"/>
    </source>
</evidence>
<proteinExistence type="predicted"/>
<name>A0A553Q0A3_9TELE</name>
<reference evidence="1 2" key="1">
    <citation type="journal article" date="2019" name="Sci. Data">
        <title>Hybrid genome assembly and annotation of Danionella translucida.</title>
        <authorList>
            <person name="Kadobianskyi M."/>
            <person name="Schulze L."/>
            <person name="Schuelke M."/>
            <person name="Judkewitz B."/>
        </authorList>
    </citation>
    <scope>NUCLEOTIDE SEQUENCE [LARGE SCALE GENOMIC DNA]</scope>
    <source>
        <strain evidence="1 2">Bolton</strain>
    </source>
</reference>
<keyword evidence="2" id="KW-1185">Reference proteome</keyword>
<accession>A0A553Q0A3</accession>
<organism evidence="1 2">
    <name type="scientific">Danionella cerebrum</name>
    <dbReference type="NCBI Taxonomy" id="2873325"/>
    <lineage>
        <taxon>Eukaryota</taxon>
        <taxon>Metazoa</taxon>
        <taxon>Chordata</taxon>
        <taxon>Craniata</taxon>
        <taxon>Vertebrata</taxon>
        <taxon>Euteleostomi</taxon>
        <taxon>Actinopterygii</taxon>
        <taxon>Neopterygii</taxon>
        <taxon>Teleostei</taxon>
        <taxon>Ostariophysi</taxon>
        <taxon>Cypriniformes</taxon>
        <taxon>Danionidae</taxon>
        <taxon>Danioninae</taxon>
        <taxon>Danionella</taxon>
    </lineage>
</organism>
<dbReference type="Proteomes" id="UP000316079">
    <property type="component" value="Unassembled WGS sequence"/>
</dbReference>
<comment type="caution">
    <text evidence="1">The sequence shown here is derived from an EMBL/GenBank/DDBJ whole genome shotgun (WGS) entry which is preliminary data.</text>
</comment>
<gene>
    <name evidence="1" type="ORF">DNTS_015077</name>
</gene>
<protein>
    <submittedName>
        <fullName evidence="1">Uncharacterized protein</fullName>
    </submittedName>
</protein>
<sequence length="100" mass="10897">MNQSLVQISAGACSSSHSGKETCLTHSLNPLLWVSPCPFDPLDLKEASAAAVPLRSLGDPELMMVLTHWISKQPQNSFEPPLRLGLGPNVAWLARMFSRI</sequence>
<evidence type="ECO:0000313" key="2">
    <source>
        <dbReference type="Proteomes" id="UP000316079"/>
    </source>
</evidence>